<proteinExistence type="predicted"/>
<organism evidence="2 3">
    <name type="scientific">Trichomalopsis sarcophagae</name>
    <dbReference type="NCBI Taxonomy" id="543379"/>
    <lineage>
        <taxon>Eukaryota</taxon>
        <taxon>Metazoa</taxon>
        <taxon>Ecdysozoa</taxon>
        <taxon>Arthropoda</taxon>
        <taxon>Hexapoda</taxon>
        <taxon>Insecta</taxon>
        <taxon>Pterygota</taxon>
        <taxon>Neoptera</taxon>
        <taxon>Endopterygota</taxon>
        <taxon>Hymenoptera</taxon>
        <taxon>Apocrita</taxon>
        <taxon>Proctotrupomorpha</taxon>
        <taxon>Chalcidoidea</taxon>
        <taxon>Pteromalidae</taxon>
        <taxon>Pteromalinae</taxon>
        <taxon>Trichomalopsis</taxon>
    </lineage>
</organism>
<sequence>MPPKKRDYIPENRSIAKKRCKTSDLQSYDSDEFEERDNYCYVNVLPNPVDSGESDSSDSEEVGEYESDYESSEHEYGNFQPKHSYQKISANYDCSQKKLEEKHEYIWLNGEKSLNSEHLSYENEILLKAADEPSNGNLHSDEYVDGGSAPVSALCVLTAALRWPRRAWLAQASFGGRGRRSCTQAGVDGIEAPFLSASEFREPLRLNLDPLIPNFGGDTFLAGGSRFVNWLFRKKIW</sequence>
<keyword evidence="3" id="KW-1185">Reference proteome</keyword>
<protein>
    <submittedName>
        <fullName evidence="2">Uncharacterized protein</fullName>
    </submittedName>
</protein>
<accession>A0A232FLR8</accession>
<feature type="compositionally biased region" description="Acidic residues" evidence="1">
    <location>
        <begin position="52"/>
        <end position="70"/>
    </location>
</feature>
<gene>
    <name evidence="2" type="ORF">TSAR_007199</name>
</gene>
<evidence type="ECO:0000313" key="3">
    <source>
        <dbReference type="Proteomes" id="UP000215335"/>
    </source>
</evidence>
<feature type="region of interest" description="Disordered" evidence="1">
    <location>
        <begin position="44"/>
        <end position="80"/>
    </location>
</feature>
<evidence type="ECO:0000256" key="1">
    <source>
        <dbReference type="SAM" id="MobiDB-lite"/>
    </source>
</evidence>
<reference evidence="2 3" key="1">
    <citation type="journal article" date="2017" name="Curr. Biol.">
        <title>The Evolution of Venom by Co-option of Single-Copy Genes.</title>
        <authorList>
            <person name="Martinson E.O."/>
            <person name="Mrinalini"/>
            <person name="Kelkar Y.D."/>
            <person name="Chang C.H."/>
            <person name="Werren J.H."/>
        </authorList>
    </citation>
    <scope>NUCLEOTIDE SEQUENCE [LARGE SCALE GENOMIC DNA]</scope>
    <source>
        <strain evidence="2 3">Alberta</strain>
        <tissue evidence="2">Whole body</tissue>
    </source>
</reference>
<name>A0A232FLR8_9HYME</name>
<evidence type="ECO:0000313" key="2">
    <source>
        <dbReference type="EMBL" id="OXU31696.1"/>
    </source>
</evidence>
<dbReference type="AlphaFoldDB" id="A0A232FLR8"/>
<comment type="caution">
    <text evidence="2">The sequence shown here is derived from an EMBL/GenBank/DDBJ whole genome shotgun (WGS) entry which is preliminary data.</text>
</comment>
<dbReference type="EMBL" id="NNAY01000036">
    <property type="protein sequence ID" value="OXU31696.1"/>
    <property type="molecule type" value="Genomic_DNA"/>
</dbReference>
<dbReference type="Proteomes" id="UP000215335">
    <property type="component" value="Unassembled WGS sequence"/>
</dbReference>